<dbReference type="InterPro" id="IPR000058">
    <property type="entry name" value="Znf_AN1"/>
</dbReference>
<protein>
    <recommendedName>
        <fullName evidence="5">AN1-type domain-containing protein</fullName>
    </recommendedName>
</protein>
<dbReference type="SUPFAM" id="SSF56219">
    <property type="entry name" value="DNase I-like"/>
    <property type="match status" value="1"/>
</dbReference>
<dbReference type="SUPFAM" id="SSF56672">
    <property type="entry name" value="DNA/RNA polymerases"/>
    <property type="match status" value="1"/>
</dbReference>
<dbReference type="InterPro" id="IPR036691">
    <property type="entry name" value="Endo/exonu/phosph_ase_sf"/>
</dbReference>
<proteinExistence type="predicted"/>
<gene>
    <name evidence="6" type="ORF">LAZ67_1000577</name>
</gene>
<dbReference type="InterPro" id="IPR035896">
    <property type="entry name" value="AN1-like_Znf"/>
</dbReference>
<dbReference type="PROSITE" id="PS51039">
    <property type="entry name" value="ZF_AN1"/>
    <property type="match status" value="1"/>
</dbReference>
<keyword evidence="1" id="KW-0479">Metal-binding</keyword>
<dbReference type="InterPro" id="IPR005135">
    <property type="entry name" value="Endo/exonuclease/phosphatase"/>
</dbReference>
<keyword evidence="7" id="KW-1185">Reference proteome</keyword>
<reference evidence="6 7" key="1">
    <citation type="submission" date="2022-01" db="EMBL/GenBank/DDBJ databases">
        <title>A chromosomal length assembly of Cordylochernes scorpioides.</title>
        <authorList>
            <person name="Zeh D."/>
            <person name="Zeh J."/>
        </authorList>
    </citation>
    <scope>NUCLEOTIDE SEQUENCE [LARGE SCALE GENOMIC DNA]</scope>
    <source>
        <strain evidence="6">IN4F17</strain>
        <tissue evidence="6">Whole Body</tissue>
    </source>
</reference>
<dbReference type="SUPFAM" id="SSF118310">
    <property type="entry name" value="AN1-like Zinc finger"/>
    <property type="match status" value="1"/>
</dbReference>
<dbReference type="Pfam" id="PF01428">
    <property type="entry name" value="zf-AN1"/>
    <property type="match status" value="1"/>
</dbReference>
<organism evidence="6 7">
    <name type="scientific">Cordylochernes scorpioides</name>
    <dbReference type="NCBI Taxonomy" id="51811"/>
    <lineage>
        <taxon>Eukaryota</taxon>
        <taxon>Metazoa</taxon>
        <taxon>Ecdysozoa</taxon>
        <taxon>Arthropoda</taxon>
        <taxon>Chelicerata</taxon>
        <taxon>Arachnida</taxon>
        <taxon>Pseudoscorpiones</taxon>
        <taxon>Cheliferoidea</taxon>
        <taxon>Chernetidae</taxon>
        <taxon>Cordylochernes</taxon>
    </lineage>
</organism>
<name>A0ABY6JUY5_9ARAC</name>
<evidence type="ECO:0000256" key="4">
    <source>
        <dbReference type="PROSITE-ProRule" id="PRU00449"/>
    </source>
</evidence>
<evidence type="ECO:0000256" key="2">
    <source>
        <dbReference type="ARBA" id="ARBA00022771"/>
    </source>
</evidence>
<dbReference type="EMBL" id="CP092863">
    <property type="protein sequence ID" value="UYV60259.1"/>
    <property type="molecule type" value="Genomic_DNA"/>
</dbReference>
<dbReference type="Proteomes" id="UP001235939">
    <property type="component" value="Chromosome 01"/>
</dbReference>
<evidence type="ECO:0000259" key="5">
    <source>
        <dbReference type="PROSITE" id="PS51039"/>
    </source>
</evidence>
<dbReference type="Gene3D" id="4.10.1110.10">
    <property type="entry name" value="AN1-like Zinc finger"/>
    <property type="match status" value="1"/>
</dbReference>
<keyword evidence="3" id="KW-0862">Zinc</keyword>
<dbReference type="Pfam" id="PF14529">
    <property type="entry name" value="Exo_endo_phos_2"/>
    <property type="match status" value="1"/>
</dbReference>
<evidence type="ECO:0000313" key="6">
    <source>
        <dbReference type="EMBL" id="UYV60259.1"/>
    </source>
</evidence>
<evidence type="ECO:0000256" key="1">
    <source>
        <dbReference type="ARBA" id="ARBA00022723"/>
    </source>
</evidence>
<accession>A0ABY6JUY5</accession>
<evidence type="ECO:0000256" key="3">
    <source>
        <dbReference type="ARBA" id="ARBA00022833"/>
    </source>
</evidence>
<dbReference type="SMART" id="SM00154">
    <property type="entry name" value="ZnF_AN1"/>
    <property type="match status" value="1"/>
</dbReference>
<dbReference type="Gene3D" id="3.60.10.10">
    <property type="entry name" value="Endonuclease/exonuclease/phosphatase"/>
    <property type="match status" value="1"/>
</dbReference>
<dbReference type="PANTHER" id="PTHR19446">
    <property type="entry name" value="REVERSE TRANSCRIPTASES"/>
    <property type="match status" value="1"/>
</dbReference>
<evidence type="ECO:0000313" key="7">
    <source>
        <dbReference type="Proteomes" id="UP001235939"/>
    </source>
</evidence>
<sequence>MENTTILMKPGGRAVVQISSIYKKPDLPLLEEDLNLLLENNQSVIAAGDWNSKHPLWGSRTSNNSGTVLHNFSEKENLDIVAPSSPTHYSPLGNPDFLDIAILRNIPWTSRIKTLDALSSDHLPVILELTCPKDEFTTRACRLTNWVHFQQDLISSTPPRVPLKTEANIDSAVTILNDKIYNSYSKNTVISSSSSKQNPSTKALIKEKNKARKRWQATWDPAHRAIYLNLQGKVNKALKSDSTENWNQFIHKIESSPKDFWRKTKPIRKKTERISSLVTNGKTLLTDKEIGNELAEHFSNQFSEEKEDQPNITYNHQQEKILTMTTPNEVKEVIKYLANHKAPGHDNITPQMAKNLPIKWIVFLAGVFNAALHLCYYPKVWKHAIIIPIPKKSAKSPEDLRPISLLPTIGKIYERIILRRLQMYLDNSNFIIPQQFGFRRGHSTTHQLIAVLDYIQIRRSHKEVALAPATVPMVYLGTYTCNSSNGLFRYLHLQQFKWFIQAPTPATVPMVYSGTYTCNSSNGLFRYLHLQQFQWFIQVPTPATVPMVYSGTYTCNSSNGLFRYLHLQQFQWFIQVPTPATVPMVYSGTYTYNSSNGLFRYLHLQQFQWFIQVLTPATVPMVYSGTYTCNSSNGLLRYLQLQQFQWFIQAWLQTCDGLYLIVKQLTNVAKATIYMYHLGFESEQERYQKNVEVEVPKKEEEKPITTSFTFDHVPVFIPGRSKILADKLKEQAEKEAEAAAALPQPPKKKEVNRCLVCSKKVGLTGFECRCKAGLFCGKHRYSDKHNCTFDYKAHGKEVLSKNLIGCVAERIKKF</sequence>
<keyword evidence="2 4" id="KW-0863">Zinc-finger</keyword>
<dbReference type="InterPro" id="IPR043502">
    <property type="entry name" value="DNA/RNA_pol_sf"/>
</dbReference>
<feature type="domain" description="AN1-type" evidence="5">
    <location>
        <begin position="748"/>
        <end position="795"/>
    </location>
</feature>